<name>A0A4Y2G2F8_ARAVE</name>
<feature type="compositionally biased region" description="Polar residues" evidence="1">
    <location>
        <begin position="9"/>
        <end position="30"/>
    </location>
</feature>
<dbReference type="AlphaFoldDB" id="A0A4Y2G2F8"/>
<sequence length="110" mass="12211">MHGEKSAASRITENDSSFSNIPESSKQVTGKTAVAQRIIKDRLQFTNKINNFQYPCSSKGLLARAADKAPKIDSKDVRTAKAIPVDEHTRCSVIRSRSICILPKGKRHMQ</sequence>
<keyword evidence="3" id="KW-1185">Reference proteome</keyword>
<dbReference type="Proteomes" id="UP000499080">
    <property type="component" value="Unassembled WGS sequence"/>
</dbReference>
<comment type="caution">
    <text evidence="2">The sequence shown here is derived from an EMBL/GenBank/DDBJ whole genome shotgun (WGS) entry which is preliminary data.</text>
</comment>
<accession>A0A4Y2G2F8</accession>
<organism evidence="2 3">
    <name type="scientific">Araneus ventricosus</name>
    <name type="common">Orbweaver spider</name>
    <name type="synonym">Epeira ventricosa</name>
    <dbReference type="NCBI Taxonomy" id="182803"/>
    <lineage>
        <taxon>Eukaryota</taxon>
        <taxon>Metazoa</taxon>
        <taxon>Ecdysozoa</taxon>
        <taxon>Arthropoda</taxon>
        <taxon>Chelicerata</taxon>
        <taxon>Arachnida</taxon>
        <taxon>Araneae</taxon>
        <taxon>Araneomorphae</taxon>
        <taxon>Entelegynae</taxon>
        <taxon>Araneoidea</taxon>
        <taxon>Araneidae</taxon>
        <taxon>Araneus</taxon>
    </lineage>
</organism>
<evidence type="ECO:0000313" key="2">
    <source>
        <dbReference type="EMBL" id="GBM46829.1"/>
    </source>
</evidence>
<reference evidence="2 3" key="1">
    <citation type="journal article" date="2019" name="Sci. Rep.">
        <title>Orb-weaving spider Araneus ventricosus genome elucidates the spidroin gene catalogue.</title>
        <authorList>
            <person name="Kono N."/>
            <person name="Nakamura H."/>
            <person name="Ohtoshi R."/>
            <person name="Moran D.A.P."/>
            <person name="Shinohara A."/>
            <person name="Yoshida Y."/>
            <person name="Fujiwara M."/>
            <person name="Mori M."/>
            <person name="Tomita M."/>
            <person name="Arakawa K."/>
        </authorList>
    </citation>
    <scope>NUCLEOTIDE SEQUENCE [LARGE SCALE GENOMIC DNA]</scope>
</reference>
<evidence type="ECO:0000313" key="3">
    <source>
        <dbReference type="Proteomes" id="UP000499080"/>
    </source>
</evidence>
<protein>
    <submittedName>
        <fullName evidence="2">Uncharacterized protein</fullName>
    </submittedName>
</protein>
<evidence type="ECO:0000256" key="1">
    <source>
        <dbReference type="SAM" id="MobiDB-lite"/>
    </source>
</evidence>
<proteinExistence type="predicted"/>
<dbReference type="EMBL" id="BGPR01001154">
    <property type="protein sequence ID" value="GBM46829.1"/>
    <property type="molecule type" value="Genomic_DNA"/>
</dbReference>
<gene>
    <name evidence="2" type="ORF">AVEN_132489_1</name>
</gene>
<feature type="region of interest" description="Disordered" evidence="1">
    <location>
        <begin position="1"/>
        <end position="31"/>
    </location>
</feature>